<keyword evidence="2" id="KW-0472">Membrane</keyword>
<dbReference type="eggNOG" id="arCOG03748">
    <property type="taxonomic scope" value="Archaea"/>
</dbReference>
<dbReference type="AlphaFoldDB" id="A0A075MVB8"/>
<feature type="region of interest" description="Disordered" evidence="1">
    <location>
        <begin position="160"/>
        <end position="224"/>
    </location>
</feature>
<dbReference type="Proteomes" id="UP000028194">
    <property type="component" value="Chromosome"/>
</dbReference>
<dbReference type="HOGENOM" id="CLU_120314_0_0_2"/>
<dbReference type="SUPFAM" id="SSF46785">
    <property type="entry name" value="Winged helix' DNA-binding domain"/>
    <property type="match status" value="1"/>
</dbReference>
<keyword evidence="2" id="KW-1133">Transmembrane helix</keyword>
<keyword evidence="2" id="KW-0812">Transmembrane</keyword>
<evidence type="ECO:0000256" key="1">
    <source>
        <dbReference type="SAM" id="MobiDB-lite"/>
    </source>
</evidence>
<name>A0A075MVB8_9ARCH</name>
<feature type="transmembrane region" description="Helical" evidence="2">
    <location>
        <begin position="123"/>
        <end position="146"/>
    </location>
</feature>
<dbReference type="STRING" id="1459636.NTE_03074"/>
<protein>
    <submittedName>
        <fullName evidence="3">Uncharacterized protein</fullName>
    </submittedName>
</protein>
<dbReference type="InterPro" id="IPR036390">
    <property type="entry name" value="WH_DNA-bd_sf"/>
</dbReference>
<reference evidence="3 4" key="1">
    <citation type="journal article" date="2014" name="PLoS ONE">
        <title>Genome Sequence of Candidatus Nitrososphaera evergladensis from Group I.1b Enriched from Everglades Soil Reveals Novel Genomic Features of the Ammonia-Oxidizing Archaea.</title>
        <authorList>
            <person name="Zhalnina K.V."/>
            <person name="Dias R."/>
            <person name="Leonard M.T."/>
            <person name="Dorr de Quadros P."/>
            <person name="Camargo F.A."/>
            <person name="Drew J.C."/>
            <person name="Farmerie W.G."/>
            <person name="Daroub S.H."/>
            <person name="Triplett E.W."/>
        </authorList>
    </citation>
    <scope>NUCLEOTIDE SEQUENCE [LARGE SCALE GENOMIC DNA]</scope>
    <source>
        <strain evidence="3 4">SR1</strain>
    </source>
</reference>
<dbReference type="GeneID" id="41598737"/>
<organism evidence="3 4">
    <name type="scientific">Candidatus Nitrososphaera evergladensis SR1</name>
    <dbReference type="NCBI Taxonomy" id="1459636"/>
    <lineage>
        <taxon>Archaea</taxon>
        <taxon>Nitrososphaerota</taxon>
        <taxon>Nitrososphaeria</taxon>
        <taxon>Nitrososphaerales</taxon>
        <taxon>Nitrososphaeraceae</taxon>
        <taxon>Nitrososphaera</taxon>
    </lineage>
</organism>
<evidence type="ECO:0000313" key="4">
    <source>
        <dbReference type="Proteomes" id="UP000028194"/>
    </source>
</evidence>
<dbReference type="InterPro" id="IPR036388">
    <property type="entry name" value="WH-like_DNA-bd_sf"/>
</dbReference>
<evidence type="ECO:0000313" key="3">
    <source>
        <dbReference type="EMBL" id="AIF85108.1"/>
    </source>
</evidence>
<dbReference type="KEGG" id="nev:NTE_03074"/>
<sequence>MSEAHNSIGATENNNSPKHFMVLDAISRGMDDIGKIAKVTKLDKAEVELAVNDLAAQRLVLASAKKRRLFGRRALQVSITETGTRLLEEKKRQLERKAIDLRNSYRNGDRQATQSFMDENRAWLPMMIFSGLMSAVMFASIMSFAGMAMNPAESAMAGDAAATAASSQETSADSGAGESSNESADGGGGADFGTISDTNSSDSGSSSDAGFDATGGDLGGDMEF</sequence>
<keyword evidence="4" id="KW-1185">Reference proteome</keyword>
<dbReference type="OrthoDB" id="11852at2157"/>
<dbReference type="Gene3D" id="1.10.10.10">
    <property type="entry name" value="Winged helix-like DNA-binding domain superfamily/Winged helix DNA-binding domain"/>
    <property type="match status" value="1"/>
</dbReference>
<feature type="compositionally biased region" description="Low complexity" evidence="1">
    <location>
        <begin position="193"/>
        <end position="215"/>
    </location>
</feature>
<gene>
    <name evidence="3" type="ORF">NTE_03074</name>
</gene>
<dbReference type="EMBL" id="CP007174">
    <property type="protein sequence ID" value="AIF85108.1"/>
    <property type="molecule type" value="Genomic_DNA"/>
</dbReference>
<proteinExistence type="predicted"/>
<accession>A0A075MVB8</accession>
<dbReference type="RefSeq" id="WP_148701564.1">
    <property type="nucleotide sequence ID" value="NZ_CP007174.1"/>
</dbReference>
<evidence type="ECO:0000256" key="2">
    <source>
        <dbReference type="SAM" id="Phobius"/>
    </source>
</evidence>
<feature type="compositionally biased region" description="Low complexity" evidence="1">
    <location>
        <begin position="160"/>
        <end position="174"/>
    </location>
</feature>